<dbReference type="InterPro" id="IPR012263">
    <property type="entry name" value="M_m6A_EcoRV"/>
</dbReference>
<dbReference type="Pfam" id="PF02086">
    <property type="entry name" value="MethyltransfD12"/>
    <property type="match status" value="1"/>
</dbReference>
<evidence type="ECO:0000256" key="2">
    <source>
        <dbReference type="ARBA" id="ARBA00022679"/>
    </source>
</evidence>
<dbReference type="InterPro" id="IPR029063">
    <property type="entry name" value="SAM-dependent_MTases_sf"/>
</dbReference>
<dbReference type="PRINTS" id="PR00505">
    <property type="entry name" value="D12N6MTFRASE"/>
</dbReference>
<keyword evidence="5" id="KW-1185">Reference proteome</keyword>
<dbReference type="EMBL" id="JBHMEP010000002">
    <property type="protein sequence ID" value="MFB9135836.1"/>
    <property type="molecule type" value="Genomic_DNA"/>
</dbReference>
<organism evidence="4 5">
    <name type="scientific">Vibrio olivae</name>
    <dbReference type="NCBI Taxonomy" id="1243002"/>
    <lineage>
        <taxon>Bacteria</taxon>
        <taxon>Pseudomonadati</taxon>
        <taxon>Pseudomonadota</taxon>
        <taxon>Gammaproteobacteria</taxon>
        <taxon>Vibrionales</taxon>
        <taxon>Vibrionaceae</taxon>
        <taxon>Vibrio</taxon>
    </lineage>
</organism>
<evidence type="ECO:0000313" key="5">
    <source>
        <dbReference type="Proteomes" id="UP001589645"/>
    </source>
</evidence>
<protein>
    <submittedName>
        <fullName evidence="4">DNA adenine methylase</fullName>
    </submittedName>
</protein>
<evidence type="ECO:0000313" key="4">
    <source>
        <dbReference type="EMBL" id="MFB9135836.1"/>
    </source>
</evidence>
<dbReference type="RefSeq" id="WP_390193242.1">
    <property type="nucleotide sequence ID" value="NZ_JBHMEP010000002.1"/>
</dbReference>
<reference evidence="4 5" key="1">
    <citation type="submission" date="2024-09" db="EMBL/GenBank/DDBJ databases">
        <authorList>
            <person name="Sun Q."/>
            <person name="Mori K."/>
        </authorList>
    </citation>
    <scope>NUCLEOTIDE SEQUENCE [LARGE SCALE GENOMIC DNA]</scope>
    <source>
        <strain evidence="4 5">CECT 8064</strain>
    </source>
</reference>
<keyword evidence="1 4" id="KW-0489">Methyltransferase</keyword>
<proteinExistence type="predicted"/>
<gene>
    <name evidence="4" type="ORF">ACFFUV_12760</name>
</gene>
<dbReference type="InterPro" id="IPR012327">
    <property type="entry name" value="MeTrfase_D12"/>
</dbReference>
<dbReference type="SUPFAM" id="SSF53335">
    <property type="entry name" value="S-adenosyl-L-methionine-dependent methyltransferases"/>
    <property type="match status" value="1"/>
</dbReference>
<dbReference type="Gene3D" id="3.40.50.150">
    <property type="entry name" value="Vaccinia Virus protein VP39"/>
    <property type="match status" value="2"/>
</dbReference>
<dbReference type="PANTHER" id="PTHR30481:SF2">
    <property type="entry name" value="SITE-SPECIFIC DNA-METHYLTRANSFERASE (ADENINE-SPECIFIC)"/>
    <property type="match status" value="1"/>
</dbReference>
<dbReference type="PIRSF" id="PIRSF000398">
    <property type="entry name" value="M_m6A_EcoRV"/>
    <property type="match status" value="1"/>
</dbReference>
<evidence type="ECO:0000256" key="3">
    <source>
        <dbReference type="ARBA" id="ARBA00022691"/>
    </source>
</evidence>
<dbReference type="GO" id="GO:0008168">
    <property type="term" value="F:methyltransferase activity"/>
    <property type="evidence" value="ECO:0007669"/>
    <property type="project" value="UniProtKB-KW"/>
</dbReference>
<name>A0ABV5HNJ1_9VIBR</name>
<dbReference type="PANTHER" id="PTHR30481">
    <property type="entry name" value="DNA ADENINE METHYLASE"/>
    <property type="match status" value="1"/>
</dbReference>
<sequence>MSQRFSTPLRYPGGKGKFSGFIKQLFETNNLLDGHYVEPFAGGAGVALDLLLNEYVSHIHINDLDVAVYSFWKAATEHTDELCKLIFDTPVTIDVWLTQKKVLSNASLHSLLDVAFATFFLNRTNRSGILKAGVIGGKEQSGKWKLDVRFNKIELIRRIEMIGRYKERIHVYNEDAVKLLKTIVPSLPKETLIYLDPPYYVKGKGLYRNYYIHEDHVKIAEALRDVQHPWVVSYDDVKEIKDIYKGYRIDEYFLNYTAQEKKKGSEVMIYGPKVVTPSHTLSLLNLA</sequence>
<evidence type="ECO:0000256" key="1">
    <source>
        <dbReference type="ARBA" id="ARBA00022603"/>
    </source>
</evidence>
<dbReference type="GO" id="GO:0032259">
    <property type="term" value="P:methylation"/>
    <property type="evidence" value="ECO:0007669"/>
    <property type="project" value="UniProtKB-KW"/>
</dbReference>
<dbReference type="Proteomes" id="UP001589645">
    <property type="component" value="Unassembled WGS sequence"/>
</dbReference>
<accession>A0ABV5HNJ1</accession>
<comment type="caution">
    <text evidence="4">The sequence shown here is derived from an EMBL/GenBank/DDBJ whole genome shotgun (WGS) entry which is preliminary data.</text>
</comment>
<keyword evidence="3" id="KW-0949">S-adenosyl-L-methionine</keyword>
<keyword evidence="2" id="KW-0808">Transferase</keyword>